<dbReference type="EMBL" id="QKZT01000015">
    <property type="protein sequence ID" value="PZX49446.1"/>
    <property type="molecule type" value="Genomic_DNA"/>
</dbReference>
<comment type="caution">
    <text evidence="1">The sequence shown here is derived from an EMBL/GenBank/DDBJ whole genome shotgun (WGS) entry which is preliminary data.</text>
</comment>
<sequence length="305" mass="35669">MFLGDLSGKDIEEYDYVALVKVTKVYPVHVPDSGISRSIDIKFKMDIDEIQHYKGDRKNQLIVHGGNYLSEIWTSCDFGMKEKQEWLIFGKADEDGMTIQPCSRTSLYKADDGFRDWQHRHGFKQIAFLDSAFNIDKKQDFPESGVDTMFYENGNPERVLHFRKGKRNGSVTYFFPDGKIYGQGSYKKGKLDGDFIWYFRSGKPATKSSYKKGHKKDKTINYSLAGTESQPSTIIYYNNKGEEIRFQSFSEGADGWYMRNEVIYDHKKEYRESKYFYENGELRSINIEKNGEQIEYKEFKQNETL</sequence>
<dbReference type="Pfam" id="PF07661">
    <property type="entry name" value="MORN_2"/>
    <property type="match status" value="2"/>
</dbReference>
<dbReference type="Gene3D" id="3.90.930.1">
    <property type="match status" value="1"/>
</dbReference>
<evidence type="ECO:0000313" key="1">
    <source>
        <dbReference type="EMBL" id="PZX49446.1"/>
    </source>
</evidence>
<dbReference type="SUPFAM" id="SSF50242">
    <property type="entry name" value="TIMP-like"/>
    <property type="match status" value="1"/>
</dbReference>
<dbReference type="InterPro" id="IPR011652">
    <property type="entry name" value="MORN_2"/>
</dbReference>
<accession>A0A2W7QQ88</accession>
<keyword evidence="2" id="KW-1185">Reference proteome</keyword>
<dbReference type="Proteomes" id="UP000248882">
    <property type="component" value="Unassembled WGS sequence"/>
</dbReference>
<proteinExistence type="predicted"/>
<dbReference type="InterPro" id="IPR008993">
    <property type="entry name" value="TIMP-like_OB-fold"/>
</dbReference>
<organism evidence="1 2">
    <name type="scientific">Algoriphagus chordae</name>
    <dbReference type="NCBI Taxonomy" id="237019"/>
    <lineage>
        <taxon>Bacteria</taxon>
        <taxon>Pseudomonadati</taxon>
        <taxon>Bacteroidota</taxon>
        <taxon>Cytophagia</taxon>
        <taxon>Cytophagales</taxon>
        <taxon>Cyclobacteriaceae</taxon>
        <taxon>Algoriphagus</taxon>
    </lineage>
</organism>
<name>A0A2W7QQ88_9BACT</name>
<protein>
    <submittedName>
        <fullName evidence="1">MORN repeat protein</fullName>
    </submittedName>
</protein>
<evidence type="ECO:0000313" key="2">
    <source>
        <dbReference type="Proteomes" id="UP000248882"/>
    </source>
</evidence>
<reference evidence="1 2" key="1">
    <citation type="submission" date="2018-06" db="EMBL/GenBank/DDBJ databases">
        <title>Genomic Encyclopedia of Archaeal and Bacterial Type Strains, Phase II (KMG-II): from individual species to whole genera.</title>
        <authorList>
            <person name="Goeker M."/>
        </authorList>
    </citation>
    <scope>NUCLEOTIDE SEQUENCE [LARGE SCALE GENOMIC DNA]</scope>
    <source>
        <strain evidence="1 2">DSM 19830</strain>
    </source>
</reference>
<gene>
    <name evidence="1" type="ORF">LV85_03237</name>
</gene>
<dbReference type="AlphaFoldDB" id="A0A2W7QQ88"/>
<dbReference type="SUPFAM" id="SSF82185">
    <property type="entry name" value="Histone H3 K4-specific methyltransferase SET7/9 N-terminal domain"/>
    <property type="match status" value="1"/>
</dbReference>
<dbReference type="OrthoDB" id="665360at2"/>
<dbReference type="RefSeq" id="WP_111321259.1">
    <property type="nucleotide sequence ID" value="NZ_QKZT01000015.1"/>
</dbReference>